<proteinExistence type="predicted"/>
<protein>
    <recommendedName>
        <fullName evidence="2">BLOC-1-related complex subunit 6 C-terminal helix domain-containing protein</fullName>
    </recommendedName>
</protein>
<reference evidence="3 4" key="1">
    <citation type="submission" date="2017-06" db="EMBL/GenBank/DDBJ databases">
        <title>A platform for efficient transgenesis in Macrostomum lignano, a flatworm model organism for stem cell research.</title>
        <authorList>
            <person name="Berezikov E."/>
        </authorList>
    </citation>
    <scope>NUCLEOTIDE SEQUENCE [LARGE SCALE GENOMIC DNA]</scope>
    <source>
        <strain evidence="3">DV1</strain>
        <tissue evidence="3">Whole organism</tissue>
    </source>
</reference>
<comment type="caution">
    <text evidence="3">The sequence shown here is derived from an EMBL/GenBank/DDBJ whole genome shotgun (WGS) entry which is preliminary data.</text>
</comment>
<evidence type="ECO:0000313" key="3">
    <source>
        <dbReference type="EMBL" id="PAA67106.1"/>
    </source>
</evidence>
<feature type="compositionally biased region" description="Low complexity" evidence="1">
    <location>
        <begin position="76"/>
        <end position="88"/>
    </location>
</feature>
<dbReference type="OrthoDB" id="21270at2759"/>
<dbReference type="InterPro" id="IPR046465">
    <property type="entry name" value="BORCS6_C"/>
</dbReference>
<dbReference type="PANTHER" id="PTHR13440">
    <property type="entry name" value="BLOC-1 RELATED COMPLEX SUBUNIT 6"/>
    <property type="match status" value="1"/>
</dbReference>
<dbReference type="Pfam" id="PF10157">
    <property type="entry name" value="BORCS6"/>
    <property type="match status" value="1"/>
</dbReference>
<dbReference type="AlphaFoldDB" id="A0A267F054"/>
<dbReference type="PANTHER" id="PTHR13440:SF7">
    <property type="entry name" value="BLOC-1 RELATED COMPLEX SUBUNIT 6"/>
    <property type="match status" value="1"/>
</dbReference>
<keyword evidence="4" id="KW-1185">Reference proteome</keyword>
<dbReference type="InterPro" id="IPR019314">
    <property type="entry name" value="BORCS6"/>
</dbReference>
<name>A0A267F054_9PLAT</name>
<dbReference type="STRING" id="282301.A0A267F054"/>
<feature type="non-terminal residue" evidence="3">
    <location>
        <position position="1"/>
    </location>
</feature>
<feature type="compositionally biased region" description="Polar residues" evidence="1">
    <location>
        <begin position="53"/>
        <end position="66"/>
    </location>
</feature>
<dbReference type="GO" id="GO:0032418">
    <property type="term" value="P:lysosome localization"/>
    <property type="evidence" value="ECO:0007669"/>
    <property type="project" value="TreeGrafter"/>
</dbReference>
<organism evidence="3 4">
    <name type="scientific">Macrostomum lignano</name>
    <dbReference type="NCBI Taxonomy" id="282301"/>
    <lineage>
        <taxon>Eukaryota</taxon>
        <taxon>Metazoa</taxon>
        <taxon>Spiralia</taxon>
        <taxon>Lophotrochozoa</taxon>
        <taxon>Platyhelminthes</taxon>
        <taxon>Rhabditophora</taxon>
        <taxon>Macrostomorpha</taxon>
        <taxon>Macrostomida</taxon>
        <taxon>Macrostomidae</taxon>
        <taxon>Macrostomum</taxon>
    </lineage>
</organism>
<dbReference type="GO" id="GO:0099078">
    <property type="term" value="C:BORC complex"/>
    <property type="evidence" value="ECO:0007669"/>
    <property type="project" value="TreeGrafter"/>
</dbReference>
<accession>A0A267F054</accession>
<evidence type="ECO:0000256" key="1">
    <source>
        <dbReference type="SAM" id="MobiDB-lite"/>
    </source>
</evidence>
<evidence type="ECO:0000313" key="4">
    <source>
        <dbReference type="Proteomes" id="UP000215902"/>
    </source>
</evidence>
<feature type="region of interest" description="Disordered" evidence="1">
    <location>
        <begin position="21"/>
        <end position="88"/>
    </location>
</feature>
<gene>
    <name evidence="3" type="ORF">BOX15_Mlig027671g2</name>
</gene>
<sequence>QAILNTSNNFLKLESIMADNGESLNSEEPSKPVEFTDNLSNPNDEDDDESTEPCRSNSDDSQQPQAPSLPDEDSPQQEQQQQLQLQKQQQQKQQLEFVADDFVARIRAASAVKSSISGSSISSWASSSNYGAGGSAVAGAPGVGVSRSTSYPIGLLAQVTPDDIPEIDPHALADLETHARRLSDQLIHLTASLRAGLQAACGITAQHSRLHKQSVDSACDTVETAIRHMYALMARCEEVASAMSSVHQLKHDVDNVKRILDRLEASLH</sequence>
<dbReference type="EMBL" id="NIVC01001508">
    <property type="protein sequence ID" value="PAA67106.1"/>
    <property type="molecule type" value="Genomic_DNA"/>
</dbReference>
<dbReference type="Proteomes" id="UP000215902">
    <property type="component" value="Unassembled WGS sequence"/>
</dbReference>
<evidence type="ECO:0000259" key="2">
    <source>
        <dbReference type="Pfam" id="PF10157"/>
    </source>
</evidence>
<feature type="domain" description="BLOC-1-related complex subunit 6 C-terminal helix" evidence="2">
    <location>
        <begin position="165"/>
        <end position="264"/>
    </location>
</feature>